<sequence>MQIGAFFLTHFLVFEFVQHCRCNNQLQSTSLSIFIKPETSIYTQQACISSSSEKTLLKKVPDAGRHNTPLNATRLGSSDARSSRALKSSVGLVYKFDQVDVEPILESSELNDLDGFVKQQCYSHEDDDAQEPICIYLNYKFDHGRGMVFLSYPSIFKEILTTFTIFKTDKAHTGQEKTSEQKFEVVDMPQKGGKGSVASRRFYPGDPVVSEHLVFIMLSEPEVFARKDINKIMKRAVDYLPFETRATFATLHGEGDTQEDWIRSTFKRNNFYIPLKANDREYRFGAIVFQPTRLNHDCRPNTAYYVDGVTLTLHMHALRDIAPGEELTDSYIDTSTYRDERKQNLQKNYGFDCTCSICSLPSHMIKLSDYHIEKIQKLNAALDNYTPTSIATPGMAEQLINLYKLERLDITIYKAYTRASVAYNAVGDTDQAKIYAALALTHGLIAAGPRWSDWPTVLKLEQNPEEHWSYKSRLPKPTS</sequence>
<reference evidence="4" key="1">
    <citation type="journal article" date="2011" name="Proc. Natl. Acad. Sci. U.S.A.">
        <title>Obligate biotrophy features unraveled by the genomic analysis of rust fungi.</title>
        <authorList>
            <person name="Duplessis S."/>
            <person name="Cuomo C.A."/>
            <person name="Lin Y.-C."/>
            <person name="Aerts A."/>
            <person name="Tisserant E."/>
            <person name="Veneault-Fourrey C."/>
            <person name="Joly D.L."/>
            <person name="Hacquard S."/>
            <person name="Amselem J."/>
            <person name="Cantarel B.L."/>
            <person name="Chiu R."/>
            <person name="Coutinho P.M."/>
            <person name="Feau N."/>
            <person name="Field M."/>
            <person name="Frey P."/>
            <person name="Gelhaye E."/>
            <person name="Goldberg J."/>
            <person name="Grabherr M.G."/>
            <person name="Kodira C.D."/>
            <person name="Kohler A."/>
            <person name="Kuees U."/>
            <person name="Lindquist E.A."/>
            <person name="Lucas S.M."/>
            <person name="Mago R."/>
            <person name="Mauceli E."/>
            <person name="Morin E."/>
            <person name="Murat C."/>
            <person name="Pangilinan J.L."/>
            <person name="Park R."/>
            <person name="Pearson M."/>
            <person name="Quesneville H."/>
            <person name="Rouhier N."/>
            <person name="Sakthikumar S."/>
            <person name="Salamov A.A."/>
            <person name="Schmutz J."/>
            <person name="Selles B."/>
            <person name="Shapiro H."/>
            <person name="Tanguay P."/>
            <person name="Tuskan G.A."/>
            <person name="Henrissat B."/>
            <person name="Van de Peer Y."/>
            <person name="Rouze P."/>
            <person name="Ellis J.G."/>
            <person name="Dodds P.N."/>
            <person name="Schein J.E."/>
            <person name="Zhong S."/>
            <person name="Hamelin R.C."/>
            <person name="Grigoriev I.V."/>
            <person name="Szabo L.J."/>
            <person name="Martin F."/>
        </authorList>
    </citation>
    <scope>NUCLEOTIDE SEQUENCE [LARGE SCALE GENOMIC DNA]</scope>
    <source>
        <strain evidence="4">98AG31 / pathotype 3-4-7</strain>
    </source>
</reference>
<feature type="domain" description="SET" evidence="2">
    <location>
        <begin position="181"/>
        <end position="332"/>
    </location>
</feature>
<dbReference type="Pfam" id="PF00856">
    <property type="entry name" value="SET"/>
    <property type="match status" value="1"/>
</dbReference>
<keyword evidence="1" id="KW-0732">Signal</keyword>
<dbReference type="KEGG" id="mlr:MELLADRAFT_68699"/>
<evidence type="ECO:0000259" key="2">
    <source>
        <dbReference type="PROSITE" id="PS50280"/>
    </source>
</evidence>
<dbReference type="EMBL" id="GL883161">
    <property type="protein sequence ID" value="EGF99279.1"/>
    <property type="molecule type" value="Genomic_DNA"/>
</dbReference>
<dbReference type="PANTHER" id="PTHR47332">
    <property type="entry name" value="SET DOMAIN-CONTAINING PROTEIN 5"/>
    <property type="match status" value="1"/>
</dbReference>
<dbReference type="SUPFAM" id="SSF82199">
    <property type="entry name" value="SET domain"/>
    <property type="match status" value="1"/>
</dbReference>
<dbReference type="Proteomes" id="UP000001072">
    <property type="component" value="Unassembled WGS sequence"/>
</dbReference>
<dbReference type="PROSITE" id="PS50280">
    <property type="entry name" value="SET"/>
    <property type="match status" value="1"/>
</dbReference>
<dbReference type="OrthoDB" id="265717at2759"/>
<evidence type="ECO:0000256" key="1">
    <source>
        <dbReference type="SAM" id="SignalP"/>
    </source>
</evidence>
<dbReference type="InterPro" id="IPR001214">
    <property type="entry name" value="SET_dom"/>
</dbReference>
<dbReference type="AlphaFoldDB" id="F4S7V7"/>
<dbReference type="Gene3D" id="2.170.270.10">
    <property type="entry name" value="SET domain"/>
    <property type="match status" value="1"/>
</dbReference>
<gene>
    <name evidence="3" type="ORF">MELLADRAFT_68699</name>
</gene>
<accession>F4S7V7</accession>
<dbReference type="CDD" id="cd20071">
    <property type="entry name" value="SET_SMYD"/>
    <property type="match status" value="1"/>
</dbReference>
<feature type="signal peptide" evidence="1">
    <location>
        <begin position="1"/>
        <end position="22"/>
    </location>
</feature>
<dbReference type="InterPro" id="IPR053185">
    <property type="entry name" value="SET_domain_protein"/>
</dbReference>
<dbReference type="HOGENOM" id="CLU_028281_6_1_1"/>
<keyword evidence="4" id="KW-1185">Reference proteome</keyword>
<feature type="chain" id="PRO_5003322066" description="SET domain-containing protein" evidence="1">
    <location>
        <begin position="23"/>
        <end position="479"/>
    </location>
</feature>
<protein>
    <recommendedName>
        <fullName evidence="2">SET domain-containing protein</fullName>
    </recommendedName>
</protein>
<evidence type="ECO:0000313" key="3">
    <source>
        <dbReference type="EMBL" id="EGF99279.1"/>
    </source>
</evidence>
<dbReference type="InParanoid" id="F4S7V7"/>
<dbReference type="STRING" id="747676.F4S7V7"/>
<dbReference type="eggNOG" id="KOG2084">
    <property type="taxonomic scope" value="Eukaryota"/>
</dbReference>
<dbReference type="VEuPathDB" id="FungiDB:MELLADRAFT_68699"/>
<dbReference type="RefSeq" id="XP_007417412.1">
    <property type="nucleotide sequence ID" value="XM_007417350.1"/>
</dbReference>
<proteinExistence type="predicted"/>
<evidence type="ECO:0000313" key="4">
    <source>
        <dbReference type="Proteomes" id="UP000001072"/>
    </source>
</evidence>
<name>F4S7V7_MELLP</name>
<dbReference type="GeneID" id="18931088"/>
<organism evidence="4">
    <name type="scientific">Melampsora larici-populina (strain 98AG31 / pathotype 3-4-7)</name>
    <name type="common">Poplar leaf rust fungus</name>
    <dbReference type="NCBI Taxonomy" id="747676"/>
    <lineage>
        <taxon>Eukaryota</taxon>
        <taxon>Fungi</taxon>
        <taxon>Dikarya</taxon>
        <taxon>Basidiomycota</taxon>
        <taxon>Pucciniomycotina</taxon>
        <taxon>Pucciniomycetes</taxon>
        <taxon>Pucciniales</taxon>
        <taxon>Melampsoraceae</taxon>
        <taxon>Melampsora</taxon>
    </lineage>
</organism>
<dbReference type="PANTHER" id="PTHR47332:SF6">
    <property type="entry name" value="SET DOMAIN-CONTAINING PROTEIN"/>
    <property type="match status" value="1"/>
</dbReference>
<dbReference type="InterPro" id="IPR046341">
    <property type="entry name" value="SET_dom_sf"/>
</dbReference>